<dbReference type="EMBL" id="CP051677">
    <property type="protein sequence ID" value="QJD77071.1"/>
    <property type="molecule type" value="Genomic_DNA"/>
</dbReference>
<gene>
    <name evidence="1" type="ORF">HH216_00550</name>
</gene>
<dbReference type="RefSeq" id="WP_169549015.1">
    <property type="nucleotide sequence ID" value="NZ_CP051677.1"/>
</dbReference>
<dbReference type="Proteomes" id="UP000501128">
    <property type="component" value="Chromosome"/>
</dbReference>
<sequence>MKLPLDLLRTQNDIASMLTMLYSYEWADVYREMAEEEFRIAWGELTKEEATALLMLLNTAEQTGTINRQSPQLISLMPVAILKGLANAYVRLNPYKNVLTKIKDGEVTRLEAKILAGEISISRNEGTVLSGDQLINFVANAA</sequence>
<dbReference type="KEGG" id="srho:HH216_00550"/>
<organism evidence="1 2">
    <name type="scientific">Spirosoma rhododendri</name>
    <dbReference type="NCBI Taxonomy" id="2728024"/>
    <lineage>
        <taxon>Bacteria</taxon>
        <taxon>Pseudomonadati</taxon>
        <taxon>Bacteroidota</taxon>
        <taxon>Cytophagia</taxon>
        <taxon>Cytophagales</taxon>
        <taxon>Cytophagaceae</taxon>
        <taxon>Spirosoma</taxon>
    </lineage>
</organism>
<reference evidence="1 2" key="1">
    <citation type="submission" date="2020-04" db="EMBL/GenBank/DDBJ databases">
        <title>Genome sequencing of novel species.</title>
        <authorList>
            <person name="Heo J."/>
            <person name="Kim S.-J."/>
            <person name="Kim J.-S."/>
            <person name="Hong S.-B."/>
            <person name="Kwon S.-W."/>
        </authorList>
    </citation>
    <scope>NUCLEOTIDE SEQUENCE [LARGE SCALE GENOMIC DNA]</scope>
    <source>
        <strain evidence="1 2">CJU-R4</strain>
    </source>
</reference>
<accession>A0A7L5DI82</accession>
<protein>
    <submittedName>
        <fullName evidence="1">Uncharacterized protein</fullName>
    </submittedName>
</protein>
<name>A0A7L5DI82_9BACT</name>
<keyword evidence="2" id="KW-1185">Reference proteome</keyword>
<proteinExistence type="predicted"/>
<evidence type="ECO:0000313" key="1">
    <source>
        <dbReference type="EMBL" id="QJD77071.1"/>
    </source>
</evidence>
<dbReference type="AlphaFoldDB" id="A0A7L5DI82"/>
<evidence type="ECO:0000313" key="2">
    <source>
        <dbReference type="Proteomes" id="UP000501128"/>
    </source>
</evidence>